<dbReference type="AlphaFoldDB" id="A0A172J241"/>
<dbReference type="Pfam" id="PF02519">
    <property type="entry name" value="Auxin_inducible"/>
    <property type="match status" value="1"/>
</dbReference>
<evidence type="ECO:0000313" key="3">
    <source>
        <dbReference type="EMBL" id="AMQ09577.1"/>
    </source>
</evidence>
<dbReference type="PANTHER" id="PTHR31374:SF16">
    <property type="entry name" value="AUXIN-RESPONSIVE FAMILY PROTEIN"/>
    <property type="match status" value="1"/>
</dbReference>
<accession>A0A172J241</accession>
<dbReference type="EMBL" id="KR076491">
    <property type="protein sequence ID" value="AMQ09577.1"/>
    <property type="molecule type" value="mRNA"/>
</dbReference>
<dbReference type="InterPro" id="IPR003676">
    <property type="entry name" value="SAUR_fam"/>
</dbReference>
<protein>
    <submittedName>
        <fullName evidence="3">Small auxin up regulated protein</fullName>
    </submittedName>
</protein>
<feature type="region of interest" description="Disordered" evidence="2">
    <location>
        <begin position="119"/>
        <end position="149"/>
    </location>
</feature>
<evidence type="ECO:0000256" key="2">
    <source>
        <dbReference type="SAM" id="MobiDB-lite"/>
    </source>
</evidence>
<dbReference type="PANTHER" id="PTHR31374">
    <property type="entry name" value="AUXIN-INDUCED PROTEIN-LIKE-RELATED"/>
    <property type="match status" value="1"/>
</dbReference>
<gene>
    <name evidence="3" type="primary">SAUR52</name>
</gene>
<sequence length="149" mass="16154">MAKLRASSLSGKKKIINLNTIGTLAEKLQKGLSLVRSRSFLNDSNSVPNDVKEGHFAVIAAGGGDGPKRFVVPLRCLAHPTFRRLLERAAEEFGFDREGALTVPCRPCELERILADNGQHWSSSSRGGADEDSPAVSKWGPCNSMVQSY</sequence>
<dbReference type="GO" id="GO:0009733">
    <property type="term" value="P:response to auxin"/>
    <property type="evidence" value="ECO:0007669"/>
    <property type="project" value="InterPro"/>
</dbReference>
<evidence type="ECO:0000256" key="1">
    <source>
        <dbReference type="ARBA" id="ARBA00006974"/>
    </source>
</evidence>
<organism evidence="3">
    <name type="scientific">Boehmeria nivea</name>
    <name type="common">Chinese grass</name>
    <name type="synonym">Urtica nivea</name>
    <dbReference type="NCBI Taxonomy" id="83906"/>
    <lineage>
        <taxon>Eukaryota</taxon>
        <taxon>Viridiplantae</taxon>
        <taxon>Streptophyta</taxon>
        <taxon>Embryophyta</taxon>
        <taxon>Tracheophyta</taxon>
        <taxon>Spermatophyta</taxon>
        <taxon>Magnoliopsida</taxon>
        <taxon>eudicotyledons</taxon>
        <taxon>Gunneridae</taxon>
        <taxon>Pentapetalae</taxon>
        <taxon>rosids</taxon>
        <taxon>fabids</taxon>
        <taxon>Rosales</taxon>
        <taxon>Urticaceae</taxon>
        <taxon>Boehmeria</taxon>
    </lineage>
</organism>
<comment type="similarity">
    <text evidence="1">Belongs to the ARG7 family.</text>
</comment>
<reference evidence="3" key="1">
    <citation type="journal article" date="2016" name="J. Genet.">
        <title>Identification of small auxin-up RNA (SAUR) genes in Urticales plants: mulberry (Morus notabilis), hemp (Cannabis sativa) and ramie (Boehmeria nivea).</title>
        <authorList>
            <person name="Huang X."/>
            <person name="Bao Y."/>
            <person name="Wang B.O."/>
            <person name="Liu L."/>
            <person name="Chen J."/>
            <person name="Dai L."/>
            <person name="Baloch S.U."/>
            <person name="Peng D."/>
        </authorList>
    </citation>
    <scope>NUCLEOTIDE SEQUENCE</scope>
</reference>
<name>A0A172J241_BOENI</name>
<proteinExistence type="evidence at transcript level"/>